<feature type="transmembrane region" description="Helical" evidence="1">
    <location>
        <begin position="84"/>
        <end position="104"/>
    </location>
</feature>
<name>A0ABS7YK94_9VIBR</name>
<keyword evidence="3" id="KW-1185">Reference proteome</keyword>
<gene>
    <name evidence="2" type="ORF">LDJ79_08275</name>
</gene>
<accession>A0ABS7YK94</accession>
<keyword evidence="1" id="KW-1133">Transmembrane helix</keyword>
<sequence>MKSNRTLNVICDECYQESSLSPHDQKVIYEQGYIRCKHCAMAVGFEETISQKIRTIMLLTFFVASALTILAVVLSHFISDNALPASIAIIVVVMNLVVISIASSQPIKLVSSMRNYAVSH</sequence>
<comment type="caution">
    <text evidence="2">The sequence shown here is derived from an EMBL/GenBank/DDBJ whole genome shotgun (WGS) entry which is preliminary data.</text>
</comment>
<evidence type="ECO:0000313" key="2">
    <source>
        <dbReference type="EMBL" id="MCA2016103.1"/>
    </source>
</evidence>
<dbReference type="RefSeq" id="WP_068717866.1">
    <property type="nucleotide sequence ID" value="NZ_AP014636.1"/>
</dbReference>
<keyword evidence="1" id="KW-0472">Membrane</keyword>
<proteinExistence type="predicted"/>
<evidence type="ECO:0000256" key="1">
    <source>
        <dbReference type="SAM" id="Phobius"/>
    </source>
</evidence>
<feature type="transmembrane region" description="Helical" evidence="1">
    <location>
        <begin position="56"/>
        <end position="78"/>
    </location>
</feature>
<protein>
    <submittedName>
        <fullName evidence="2">Uncharacterized protein</fullName>
    </submittedName>
</protein>
<keyword evidence="1" id="KW-0812">Transmembrane</keyword>
<reference evidence="3" key="1">
    <citation type="submission" date="2023-07" db="EMBL/GenBank/DDBJ databases">
        <title>Molecular identification of indigenous halophilic bacteria isolated from red sea cost, biodegradation of synthetic dyes and assessment of degraded metabolite toxicity.</title>
        <authorList>
            <person name="Chaieb K."/>
            <person name="Altayb H.N."/>
        </authorList>
    </citation>
    <scope>NUCLEOTIDE SEQUENCE [LARGE SCALE GENOMIC DNA]</scope>
    <source>
        <strain evidence="3">K20</strain>
    </source>
</reference>
<evidence type="ECO:0000313" key="3">
    <source>
        <dbReference type="Proteomes" id="UP001199044"/>
    </source>
</evidence>
<dbReference type="Proteomes" id="UP001199044">
    <property type="component" value="Unassembled WGS sequence"/>
</dbReference>
<organism evidence="2 3">
    <name type="scientific">Vibrio tritonius</name>
    <dbReference type="NCBI Taxonomy" id="1435069"/>
    <lineage>
        <taxon>Bacteria</taxon>
        <taxon>Pseudomonadati</taxon>
        <taxon>Pseudomonadota</taxon>
        <taxon>Gammaproteobacteria</taxon>
        <taxon>Vibrionales</taxon>
        <taxon>Vibrionaceae</taxon>
        <taxon>Vibrio</taxon>
    </lineage>
</organism>
<dbReference type="EMBL" id="JAIWIU010000045">
    <property type="protein sequence ID" value="MCA2016103.1"/>
    <property type="molecule type" value="Genomic_DNA"/>
</dbReference>